<keyword evidence="4" id="KW-1185">Reference proteome</keyword>
<dbReference type="HOGENOM" id="CLU_915720_0_0_1"/>
<dbReference type="Proteomes" id="UP000053617">
    <property type="component" value="Unassembled WGS sequence"/>
</dbReference>
<gene>
    <name evidence="3" type="ORF">Z518_05979</name>
</gene>
<dbReference type="GeneID" id="25294050"/>
<protein>
    <recommendedName>
        <fullName evidence="5">Fungal N-terminal domain-containing protein</fullName>
    </recommendedName>
</protein>
<organism evidence="3 4">
    <name type="scientific">Rhinocladiella mackenziei CBS 650.93</name>
    <dbReference type="NCBI Taxonomy" id="1442369"/>
    <lineage>
        <taxon>Eukaryota</taxon>
        <taxon>Fungi</taxon>
        <taxon>Dikarya</taxon>
        <taxon>Ascomycota</taxon>
        <taxon>Pezizomycotina</taxon>
        <taxon>Eurotiomycetes</taxon>
        <taxon>Chaetothyriomycetidae</taxon>
        <taxon>Chaetothyriales</taxon>
        <taxon>Herpotrichiellaceae</taxon>
        <taxon>Rhinocladiella</taxon>
    </lineage>
</organism>
<name>A0A0D2FSK2_9EURO</name>
<proteinExistence type="predicted"/>
<dbReference type="AlphaFoldDB" id="A0A0D2FSK2"/>
<keyword evidence="2" id="KW-0472">Membrane</keyword>
<reference evidence="3 4" key="1">
    <citation type="submission" date="2015-01" db="EMBL/GenBank/DDBJ databases">
        <title>The Genome Sequence of Rhinocladiella mackenzie CBS 650.93.</title>
        <authorList>
            <consortium name="The Broad Institute Genomics Platform"/>
            <person name="Cuomo C."/>
            <person name="de Hoog S."/>
            <person name="Gorbushina A."/>
            <person name="Stielow B."/>
            <person name="Teixiera M."/>
            <person name="Abouelleil A."/>
            <person name="Chapman S.B."/>
            <person name="Priest M."/>
            <person name="Young S.K."/>
            <person name="Wortman J."/>
            <person name="Nusbaum C."/>
            <person name="Birren B."/>
        </authorList>
    </citation>
    <scope>NUCLEOTIDE SEQUENCE [LARGE SCALE GENOMIC DNA]</scope>
    <source>
        <strain evidence="3 4">CBS 650.93</strain>
    </source>
</reference>
<evidence type="ECO:0000313" key="3">
    <source>
        <dbReference type="EMBL" id="KIX05107.1"/>
    </source>
</evidence>
<keyword evidence="2" id="KW-0812">Transmembrane</keyword>
<evidence type="ECO:0008006" key="5">
    <source>
        <dbReference type="Google" id="ProtNLM"/>
    </source>
</evidence>
<evidence type="ECO:0000313" key="4">
    <source>
        <dbReference type="Proteomes" id="UP000053617"/>
    </source>
</evidence>
<accession>A0A0D2FSK2</accession>
<evidence type="ECO:0000256" key="1">
    <source>
        <dbReference type="SAM" id="MobiDB-lite"/>
    </source>
</evidence>
<dbReference type="VEuPathDB" id="FungiDB:Z518_05979"/>
<keyword evidence="2" id="KW-1133">Transmembrane helix</keyword>
<evidence type="ECO:0000256" key="2">
    <source>
        <dbReference type="SAM" id="Phobius"/>
    </source>
</evidence>
<feature type="transmembrane region" description="Helical" evidence="2">
    <location>
        <begin position="6"/>
        <end position="29"/>
    </location>
</feature>
<sequence length="304" mass="33269">MSHVVVLQVMSMADPISIIGAVIATIGAIERTSKFIDGMVGAPESIKDALNSKGVFSFCKKTTMNASSGRHVTKIDQRMKEMQIKLGIDNVSRADSDYAGSEDTDYRCTVRTKEWVMADETIVEEDDDSVITDDLDHDPNVVVDSMEQRHHLQEVTRAQRVCHSASVSPGISAERVDASSMWSAQRHESESDWSEDPMPPDLRRLSMSGIMIQMDNFRGPHQDTVSSQYSDSPDNVMEATDMRPRGFGTSADSPRDDGPLSFGMTVTGRLGIGSDLSQRETAQVNAPVLAGPTFPAFPLVRARG</sequence>
<dbReference type="RefSeq" id="XP_013272243.1">
    <property type="nucleotide sequence ID" value="XM_013416789.1"/>
</dbReference>
<dbReference type="EMBL" id="KN847478">
    <property type="protein sequence ID" value="KIX05107.1"/>
    <property type="molecule type" value="Genomic_DNA"/>
</dbReference>
<feature type="region of interest" description="Disordered" evidence="1">
    <location>
        <begin position="174"/>
        <end position="200"/>
    </location>
</feature>